<dbReference type="Gene3D" id="3.40.50.300">
    <property type="entry name" value="P-loop containing nucleotide triphosphate hydrolases"/>
    <property type="match status" value="1"/>
</dbReference>
<dbReference type="Pfam" id="PF05127">
    <property type="entry name" value="NAT10_TcmA_helicase"/>
    <property type="match status" value="1"/>
</dbReference>
<keyword evidence="3 12" id="KW-0808">Transferase</keyword>
<comment type="catalytic activity">
    <reaction evidence="9">
        <text>a cytidine in tRNA + acetyl-CoA + ATP + H2O = an N(4)-acetylcytidine in tRNA + ADP + phosphate + CoA + H(+)</text>
        <dbReference type="Rhea" id="RHEA:53876"/>
        <dbReference type="Rhea" id="RHEA-COMP:13670"/>
        <dbReference type="Rhea" id="RHEA-COMP:13671"/>
        <dbReference type="ChEBI" id="CHEBI:15377"/>
        <dbReference type="ChEBI" id="CHEBI:15378"/>
        <dbReference type="ChEBI" id="CHEBI:30616"/>
        <dbReference type="ChEBI" id="CHEBI:43474"/>
        <dbReference type="ChEBI" id="CHEBI:57287"/>
        <dbReference type="ChEBI" id="CHEBI:57288"/>
        <dbReference type="ChEBI" id="CHEBI:74900"/>
        <dbReference type="ChEBI" id="CHEBI:82748"/>
        <dbReference type="ChEBI" id="CHEBI:456216"/>
    </reaction>
</comment>
<evidence type="ECO:0000256" key="1">
    <source>
        <dbReference type="ARBA" id="ARBA00022490"/>
    </source>
</evidence>
<dbReference type="InterPro" id="IPR024914">
    <property type="entry name" value="tRNA_acetyltr_TmcA"/>
</dbReference>
<dbReference type="PANTHER" id="PTHR10925">
    <property type="entry name" value="N-ACETYLTRANSFERASE 10"/>
    <property type="match status" value="1"/>
</dbReference>
<dbReference type="EC" id="2.3.1.193" evidence="12"/>
<keyword evidence="2 12" id="KW-0820">tRNA-binding</keyword>
<dbReference type="GeneID" id="1459970"/>
<reference evidence="14" key="1">
    <citation type="journal article" date="2020" name="bioRxiv">
        <title>A rank-normalized archaeal taxonomy based on genome phylogeny resolves widespread incomplete and uneven classifications.</title>
        <authorList>
            <person name="Rinke C."/>
            <person name="Chuvochina M."/>
            <person name="Mussig A.J."/>
            <person name="Chaumeil P.-A."/>
            <person name="Waite D.W."/>
            <person name="Whitman W.B."/>
            <person name="Parks D.H."/>
            <person name="Hugenholtz P."/>
        </authorList>
    </citation>
    <scope>NUCLEOTIDE SEQUENCE</scope>
    <source>
        <strain evidence="14">UBA8838</strain>
    </source>
</reference>
<dbReference type="GO" id="GO:0000049">
    <property type="term" value="F:tRNA binding"/>
    <property type="evidence" value="ECO:0007669"/>
    <property type="project" value="UniProtKB-UniRule"/>
</dbReference>
<dbReference type="Pfam" id="PF13718">
    <property type="entry name" value="GNAT_acetyltr_2"/>
    <property type="match status" value="2"/>
</dbReference>
<dbReference type="Gene3D" id="3.40.50.11040">
    <property type="match status" value="1"/>
</dbReference>
<comment type="catalytic activity">
    <reaction evidence="10">
        <text>a cytidine in RNA + acetyl-CoA + ATP + H2O = an N(4)-acetylcytidine in RNA + ADP + phosphate + CoA + H(+)</text>
        <dbReference type="Rhea" id="RHEA:82211"/>
        <dbReference type="Rhea" id="RHEA-COMP:15704"/>
        <dbReference type="Rhea" id="RHEA-COMP:19834"/>
        <dbReference type="ChEBI" id="CHEBI:15377"/>
        <dbReference type="ChEBI" id="CHEBI:15378"/>
        <dbReference type="ChEBI" id="CHEBI:30616"/>
        <dbReference type="ChEBI" id="CHEBI:43474"/>
        <dbReference type="ChEBI" id="CHEBI:57287"/>
        <dbReference type="ChEBI" id="CHEBI:57288"/>
        <dbReference type="ChEBI" id="CHEBI:74900"/>
        <dbReference type="ChEBI" id="CHEBI:82748"/>
        <dbReference type="ChEBI" id="CHEBI:456216"/>
    </reaction>
</comment>
<feature type="binding site" evidence="12">
    <location>
        <begin position="512"/>
        <end position="514"/>
    </location>
    <ligand>
        <name>acetyl-CoA</name>
        <dbReference type="ChEBI" id="CHEBI:57288"/>
    </ligand>
</feature>
<name>A0A832WDB2_9CREN</name>
<dbReference type="AlphaFoldDB" id="A0A832WDB2"/>
<evidence type="ECO:0000256" key="9">
    <source>
        <dbReference type="ARBA" id="ARBA00049883"/>
    </source>
</evidence>
<evidence type="ECO:0000313" key="15">
    <source>
        <dbReference type="Proteomes" id="UP000646844"/>
    </source>
</evidence>
<dbReference type="GO" id="GO:0051391">
    <property type="term" value="P:tRNA acetylation"/>
    <property type="evidence" value="ECO:0007669"/>
    <property type="project" value="UniProtKB-UniRule"/>
</dbReference>
<proteinExistence type="inferred from homology"/>
<dbReference type="SUPFAM" id="SSF52540">
    <property type="entry name" value="P-loop containing nucleoside triphosphate hydrolases"/>
    <property type="match status" value="1"/>
</dbReference>
<dbReference type="GO" id="GO:0005737">
    <property type="term" value="C:cytoplasm"/>
    <property type="evidence" value="ECO:0007669"/>
    <property type="project" value="UniProtKB-SubCell"/>
</dbReference>
<feature type="binding site" evidence="12">
    <location>
        <position position="377"/>
    </location>
    <ligand>
        <name>ATP</name>
        <dbReference type="ChEBI" id="CHEBI:30616"/>
    </ligand>
</feature>
<dbReference type="InterPro" id="IPR032672">
    <property type="entry name" value="TmcA/NAT10/Kre33"/>
</dbReference>
<dbReference type="EMBL" id="DUJO01000001">
    <property type="protein sequence ID" value="HII72813.1"/>
    <property type="molecule type" value="Genomic_DNA"/>
</dbReference>
<keyword evidence="8 12" id="KW-0012">Acyltransferase</keyword>
<evidence type="ECO:0000259" key="13">
    <source>
        <dbReference type="PROSITE" id="PS51186"/>
    </source>
</evidence>
<evidence type="ECO:0000313" key="14">
    <source>
        <dbReference type="EMBL" id="HII72813.1"/>
    </source>
</evidence>
<keyword evidence="1 12" id="KW-0963">Cytoplasm</keyword>
<evidence type="ECO:0000256" key="2">
    <source>
        <dbReference type="ARBA" id="ARBA00022555"/>
    </source>
</evidence>
<dbReference type="InterPro" id="IPR007807">
    <property type="entry name" value="TcmA/NAT10_helicase"/>
</dbReference>
<comment type="catalytic activity">
    <reaction evidence="11">
        <text>a cytidine in mRNA + acetyl-CoA + ATP + H2O = an N(4)-acetylcytidine in mRNA + ADP + phosphate + CoA + H(+)</text>
        <dbReference type="Rhea" id="RHEA:58480"/>
        <dbReference type="Rhea" id="RHEA-COMP:15145"/>
        <dbReference type="Rhea" id="RHEA-COMP:15146"/>
        <dbReference type="ChEBI" id="CHEBI:15377"/>
        <dbReference type="ChEBI" id="CHEBI:15378"/>
        <dbReference type="ChEBI" id="CHEBI:30616"/>
        <dbReference type="ChEBI" id="CHEBI:43474"/>
        <dbReference type="ChEBI" id="CHEBI:57287"/>
        <dbReference type="ChEBI" id="CHEBI:57288"/>
        <dbReference type="ChEBI" id="CHEBI:74900"/>
        <dbReference type="ChEBI" id="CHEBI:82748"/>
        <dbReference type="ChEBI" id="CHEBI:456216"/>
    </reaction>
</comment>
<dbReference type="Pfam" id="PF08351">
    <property type="entry name" value="TmcA_N"/>
    <property type="match status" value="1"/>
</dbReference>
<comment type="caution">
    <text evidence="14">The sequence shown here is derived from an EMBL/GenBank/DDBJ whole genome shotgun (WGS) entry which is preliminary data.</text>
</comment>
<dbReference type="GO" id="GO:0005524">
    <property type="term" value="F:ATP binding"/>
    <property type="evidence" value="ECO:0007669"/>
    <property type="project" value="UniProtKB-UniRule"/>
</dbReference>
<dbReference type="InterPro" id="IPR029063">
    <property type="entry name" value="SAM-dependent_MTases_sf"/>
</dbReference>
<dbReference type="GO" id="GO:1990883">
    <property type="term" value="F:18S rRNA cytidine N-acetyltransferase activity"/>
    <property type="evidence" value="ECO:0007669"/>
    <property type="project" value="TreeGrafter"/>
</dbReference>
<evidence type="ECO:0000256" key="4">
    <source>
        <dbReference type="ARBA" id="ARBA00022694"/>
    </source>
</evidence>
<keyword evidence="4 12" id="KW-0819">tRNA processing</keyword>
<feature type="domain" description="N-acetyltransferase" evidence="13">
    <location>
        <begin position="432"/>
        <end position="602"/>
    </location>
</feature>
<sequence length="725" mass="83355">MREEFQKALDFYYRHLLFVEGNNFLNSTLGFLNSFLETNKKPRIAYAFHPWVDKAKERFDFFKQIGLPLTDIDYSSSEKFLGETFDLVIMDAVDDFRPNYISRLTDMARGGGLIVIYTNDIYKDKLYRNSLIRDGIVDSFFEDRFMRKIRSYQGIIYVKDEKLVNFKSVNVNELKRSSLKIPSNPSIPVKLHNLCLSEDQNKALEESLFILHDDRKRILAVTAPRGRGKSAVIGLFLSYVVFLKYREPTVIIITSPSYYSSSEIFRFLAKGLKSLGIKYTVTKSRDGKIMRISAGEVIVRWLAPDLAKDYDGYLIVVDEAAALGIETLEYIIRKWNKTILITTIHGYEGSGKAFLKYLLLIKQKYLFKHVTLDFPIRYSKGDPIERFIYDVMLLDAEPKIKQLNNSIEEVNREELFKNDGRLRQIYGILVSAHYRNSPDDLMLLGDLHFQKLYSLSDVSLAQVIFEGGLSEERINSILKGESNLGHLIPHRIIKYERLKEFGKLKGWRIIRIAVLPELQGKGLGSKLLSHIKGDAISNNLDWLGSSFILDIRVLNFWVKNDFTPIYLASRKNEGLNGYSVIVIYPISDKAKELANVLSFNLKRKIINTAHQVYFNVSPLSLAKLLDSINAFNKTEDLKPQDIDKINAYLEGILPYNSVADSIGLLTKKYFWEMPIKLDLLEEAVLVGRVLQGKSWSHISCNIEKSPRETEEILRNAVNKLMKAFI</sequence>
<organism evidence="14 15">
    <name type="scientific">Sulfurisphaera tokodaii</name>
    <dbReference type="NCBI Taxonomy" id="111955"/>
    <lineage>
        <taxon>Archaea</taxon>
        <taxon>Thermoproteota</taxon>
        <taxon>Thermoprotei</taxon>
        <taxon>Sulfolobales</taxon>
        <taxon>Sulfolobaceae</taxon>
        <taxon>Sulfurisphaera</taxon>
    </lineage>
</organism>
<comment type="catalytic activity">
    <reaction evidence="12">
        <text>cytidine(34) in elongator tRNA(Met) + acetyl-CoA + ATP + H2O = N(4)-acetylcytidine(34) in elongator tRNA(Met) + ADP + phosphate + CoA + H(+)</text>
        <dbReference type="Rhea" id="RHEA:43788"/>
        <dbReference type="Rhea" id="RHEA-COMP:10693"/>
        <dbReference type="Rhea" id="RHEA-COMP:10694"/>
        <dbReference type="ChEBI" id="CHEBI:15377"/>
        <dbReference type="ChEBI" id="CHEBI:15378"/>
        <dbReference type="ChEBI" id="CHEBI:30616"/>
        <dbReference type="ChEBI" id="CHEBI:43474"/>
        <dbReference type="ChEBI" id="CHEBI:57287"/>
        <dbReference type="ChEBI" id="CHEBI:57288"/>
        <dbReference type="ChEBI" id="CHEBI:74900"/>
        <dbReference type="ChEBI" id="CHEBI:82748"/>
        <dbReference type="ChEBI" id="CHEBI:456216"/>
        <dbReference type="EC" id="2.3.1.193"/>
    </reaction>
</comment>
<dbReference type="SUPFAM" id="SSF53335">
    <property type="entry name" value="S-adenosyl-L-methionine-dependent methyltransferases"/>
    <property type="match status" value="1"/>
</dbReference>
<evidence type="ECO:0000256" key="10">
    <source>
        <dbReference type="ARBA" id="ARBA00049889"/>
    </source>
</evidence>
<dbReference type="InterPro" id="IPR013562">
    <property type="entry name" value="TmcA/NAT10_N"/>
</dbReference>
<dbReference type="InterPro" id="IPR027417">
    <property type="entry name" value="P-loop_NTPase"/>
</dbReference>
<evidence type="ECO:0000256" key="12">
    <source>
        <dbReference type="HAMAP-Rule" id="MF_01886"/>
    </source>
</evidence>
<gene>
    <name evidence="12" type="primary">tmcA</name>
    <name evidence="14" type="ORF">HA332_00025</name>
</gene>
<keyword evidence="5 12" id="KW-0547">Nucleotide-binding</keyword>
<feature type="binding site" evidence="12">
    <location>
        <position position="200"/>
    </location>
    <ligand>
        <name>ATP</name>
        <dbReference type="ChEBI" id="CHEBI:30616"/>
    </ligand>
</feature>
<evidence type="ECO:0000256" key="5">
    <source>
        <dbReference type="ARBA" id="ARBA00022741"/>
    </source>
</evidence>
<comment type="function">
    <text evidence="12">Catalyzes the formation of N(4)-acetylcytidine (ac(4)C) at the wobble position of tRNA(Met), by using acetyl-CoA as an acetyl donor and ATP (or GTP).</text>
</comment>
<dbReference type="GO" id="GO:0002101">
    <property type="term" value="P:tRNA wobble cytosine modification"/>
    <property type="evidence" value="ECO:0007669"/>
    <property type="project" value="UniProtKB-UniRule"/>
</dbReference>
<dbReference type="RefSeq" id="WP_010979982.1">
    <property type="nucleotide sequence ID" value="NZ_BAABQO010000029.1"/>
</dbReference>
<dbReference type="PROSITE" id="PS51186">
    <property type="entry name" value="GNAT"/>
    <property type="match status" value="1"/>
</dbReference>
<accession>A0A832WDB2</accession>
<dbReference type="GO" id="GO:0051392">
    <property type="term" value="F:tRNA cytidine N4-acetyltransferase activity"/>
    <property type="evidence" value="ECO:0007669"/>
    <property type="project" value="UniProtKB-UniRule"/>
</dbReference>
<dbReference type="OMA" id="GWRIMRI"/>
<dbReference type="Proteomes" id="UP000646844">
    <property type="component" value="Unassembled WGS sequence"/>
</dbReference>
<keyword evidence="6 12" id="KW-0067">ATP-binding</keyword>
<dbReference type="Gene3D" id="3.40.630.30">
    <property type="match status" value="1"/>
</dbReference>
<evidence type="ECO:0000256" key="11">
    <source>
        <dbReference type="ARBA" id="ARBA00049914"/>
    </source>
</evidence>
<dbReference type="InterPro" id="IPR016181">
    <property type="entry name" value="Acyl_CoA_acyltransferase"/>
</dbReference>
<protein>
    <recommendedName>
        <fullName evidence="12">tRNA(Met) cytidine acetyltransferase TmcA</fullName>
        <ecNumber evidence="12">2.3.1.193</ecNumber>
    </recommendedName>
</protein>
<evidence type="ECO:0000256" key="6">
    <source>
        <dbReference type="ARBA" id="ARBA00022840"/>
    </source>
</evidence>
<evidence type="ECO:0000256" key="3">
    <source>
        <dbReference type="ARBA" id="ARBA00022679"/>
    </source>
</evidence>
<dbReference type="HAMAP" id="MF_01886">
    <property type="entry name" value="tRNA_acetyltr_TmcA"/>
    <property type="match status" value="1"/>
</dbReference>
<comment type="caution">
    <text evidence="12">Lacks conserved residue(s) required for the propagation of feature annotation.</text>
</comment>
<dbReference type="GO" id="GO:1904812">
    <property type="term" value="P:rRNA acetylation involved in maturation of SSU-rRNA"/>
    <property type="evidence" value="ECO:0007669"/>
    <property type="project" value="TreeGrafter"/>
</dbReference>
<keyword evidence="7 12" id="KW-0694">RNA-binding</keyword>
<dbReference type="PANTHER" id="PTHR10925:SF5">
    <property type="entry name" value="RNA CYTIDINE ACETYLTRANSFERASE"/>
    <property type="match status" value="1"/>
</dbReference>
<evidence type="ECO:0000256" key="7">
    <source>
        <dbReference type="ARBA" id="ARBA00022884"/>
    </source>
</evidence>
<comment type="similarity">
    <text evidence="12">Belongs to the TmcA family.</text>
</comment>
<evidence type="ECO:0000256" key="8">
    <source>
        <dbReference type="ARBA" id="ARBA00023315"/>
    </source>
</evidence>
<dbReference type="InterPro" id="IPR000182">
    <property type="entry name" value="GNAT_dom"/>
</dbReference>
<dbReference type="CDD" id="cd04301">
    <property type="entry name" value="NAT_SF"/>
    <property type="match status" value="1"/>
</dbReference>
<dbReference type="SUPFAM" id="SSF55729">
    <property type="entry name" value="Acyl-CoA N-acyltransferases (Nat)"/>
    <property type="match status" value="1"/>
</dbReference>
<comment type="subcellular location">
    <subcellularLocation>
        <location evidence="12">Cytoplasm</location>
    </subcellularLocation>
</comment>